<name>A0ABP7ALK4_9ACTN</name>
<sequence length="142" mass="16053">MLLTFPSDEWLARWVELANDDPEFRRAGMGWSGSVGCVVKQREDGPRRTVHWLLTGNDGQWTDYRSSFEAQITDPARFVLTAPRAEWCKILRQEIGPFAAIAAGHVRISGQLSSVLRWAQALVEMARLAGLVDTDFDRQPRP</sequence>
<dbReference type="Proteomes" id="UP001501490">
    <property type="component" value="Unassembled WGS sequence"/>
</dbReference>
<organism evidence="1 2">
    <name type="scientific">Microlunatus ginsengisoli</name>
    <dbReference type="NCBI Taxonomy" id="363863"/>
    <lineage>
        <taxon>Bacteria</taxon>
        <taxon>Bacillati</taxon>
        <taxon>Actinomycetota</taxon>
        <taxon>Actinomycetes</taxon>
        <taxon>Propionibacteriales</taxon>
        <taxon>Propionibacteriaceae</taxon>
        <taxon>Microlunatus</taxon>
    </lineage>
</organism>
<dbReference type="EMBL" id="BAABAB010000036">
    <property type="protein sequence ID" value="GAA3634663.1"/>
    <property type="molecule type" value="Genomic_DNA"/>
</dbReference>
<proteinExistence type="predicted"/>
<dbReference type="SUPFAM" id="SSF55718">
    <property type="entry name" value="SCP-like"/>
    <property type="match status" value="1"/>
</dbReference>
<evidence type="ECO:0000313" key="1">
    <source>
        <dbReference type="EMBL" id="GAA3634663.1"/>
    </source>
</evidence>
<comment type="caution">
    <text evidence="1">The sequence shown here is derived from an EMBL/GenBank/DDBJ whole genome shotgun (WGS) entry which is preliminary data.</text>
</comment>
<dbReference type="Gene3D" id="3.30.1050.10">
    <property type="entry name" value="SCP2 sterol-binding domain"/>
    <property type="match status" value="1"/>
</dbReference>
<dbReference type="InterPro" id="IPR036527">
    <property type="entry name" value="SCP2_sterol-bd_dom_sf"/>
</dbReference>
<accession>A0ABP7ALK4</accession>
<reference evidence="2" key="1">
    <citation type="journal article" date="2019" name="Int. J. Syst. Evol. Microbiol.">
        <title>The Global Catalogue of Microorganisms (GCM) 10K type strain sequencing project: providing services to taxonomists for standard genome sequencing and annotation.</title>
        <authorList>
            <consortium name="The Broad Institute Genomics Platform"/>
            <consortium name="The Broad Institute Genome Sequencing Center for Infectious Disease"/>
            <person name="Wu L."/>
            <person name="Ma J."/>
        </authorList>
    </citation>
    <scope>NUCLEOTIDE SEQUENCE [LARGE SCALE GENOMIC DNA]</scope>
    <source>
        <strain evidence="2">JCM 16929</strain>
    </source>
</reference>
<keyword evidence="2" id="KW-1185">Reference proteome</keyword>
<gene>
    <name evidence="1" type="ORF">GCM10022236_41550</name>
</gene>
<evidence type="ECO:0000313" key="2">
    <source>
        <dbReference type="Proteomes" id="UP001501490"/>
    </source>
</evidence>
<evidence type="ECO:0008006" key="3">
    <source>
        <dbReference type="Google" id="ProtNLM"/>
    </source>
</evidence>
<protein>
    <recommendedName>
        <fullName evidence="3">SCP2 domain-containing protein</fullName>
    </recommendedName>
</protein>